<dbReference type="Proteomes" id="UP000234681">
    <property type="component" value="Chromosome 15"/>
</dbReference>
<protein>
    <submittedName>
        <fullName evidence="1">RCG23459</fullName>
    </submittedName>
</protein>
<accession>A6KHE3</accession>
<organism evidence="1 2">
    <name type="scientific">Rattus norvegicus</name>
    <name type="common">Rat</name>
    <dbReference type="NCBI Taxonomy" id="10116"/>
    <lineage>
        <taxon>Eukaryota</taxon>
        <taxon>Metazoa</taxon>
        <taxon>Chordata</taxon>
        <taxon>Craniata</taxon>
        <taxon>Vertebrata</taxon>
        <taxon>Euteleostomi</taxon>
        <taxon>Mammalia</taxon>
        <taxon>Eutheria</taxon>
        <taxon>Euarchontoglires</taxon>
        <taxon>Glires</taxon>
        <taxon>Rodentia</taxon>
        <taxon>Myomorpha</taxon>
        <taxon>Muroidea</taxon>
        <taxon>Muridae</taxon>
        <taxon>Murinae</taxon>
        <taxon>Rattus</taxon>
    </lineage>
</organism>
<gene>
    <name evidence="1" type="ORF">rCG_23459</name>
</gene>
<sequence>MVSDATPGQVVLCTIRKQTEQAMRGKTRSTTPPWALNQLLASGSCRVLAPFSNGL</sequence>
<name>A6KHE3_RAT</name>
<reference evidence="1 2" key="1">
    <citation type="submission" date="2005-07" db="EMBL/GenBank/DDBJ databases">
        <authorList>
            <person name="Mural R.J."/>
            <person name="Li P.W."/>
            <person name="Adams M.D."/>
            <person name="Amanatides P.G."/>
            <person name="Baden-Tillson H."/>
            <person name="Barnstead M."/>
            <person name="Chin S.H."/>
            <person name="Dew I."/>
            <person name="Evans C.A."/>
            <person name="Ferriera S."/>
            <person name="Flanigan M."/>
            <person name="Fosler C."/>
            <person name="Glodek A."/>
            <person name="Gu Z."/>
            <person name="Holt R.A."/>
            <person name="Jennings D."/>
            <person name="Kraft C.L."/>
            <person name="Lu F."/>
            <person name="Nguyen T."/>
            <person name="Nusskern D.R."/>
            <person name="Pfannkoch C.M."/>
            <person name="Sitter C."/>
            <person name="Sutton G.G."/>
            <person name="Venter J.C."/>
            <person name="Wang Z."/>
            <person name="Woodage T."/>
            <person name="Zheng X.H."/>
            <person name="Zhong F."/>
        </authorList>
    </citation>
    <scope>NUCLEOTIDE SEQUENCE [LARGE SCALE GENOMIC DNA]</scope>
    <source>
        <strain>BN</strain>
        <strain evidence="2">Sprague-Dawley</strain>
    </source>
</reference>
<evidence type="ECO:0000313" key="1">
    <source>
        <dbReference type="EMBL" id="EDM14372.1"/>
    </source>
</evidence>
<evidence type="ECO:0000313" key="2">
    <source>
        <dbReference type="Proteomes" id="UP000234681"/>
    </source>
</evidence>
<dbReference type="AlphaFoldDB" id="A6KHE3"/>
<proteinExistence type="predicted"/>
<dbReference type="EMBL" id="CH474049">
    <property type="protein sequence ID" value="EDM14372.1"/>
    <property type="molecule type" value="Genomic_DNA"/>
</dbReference>